<dbReference type="Gene3D" id="1.10.1200.10">
    <property type="entry name" value="ACP-like"/>
    <property type="match status" value="1"/>
</dbReference>
<evidence type="ECO:0000256" key="1">
    <source>
        <dbReference type="ARBA" id="ARBA00022450"/>
    </source>
</evidence>
<dbReference type="SMART" id="SM00823">
    <property type="entry name" value="PKS_PP"/>
    <property type="match status" value="1"/>
</dbReference>
<dbReference type="Pfam" id="PF00550">
    <property type="entry name" value="PP-binding"/>
    <property type="match status" value="1"/>
</dbReference>
<keyword evidence="1" id="KW-0596">Phosphopantetheine</keyword>
<reference evidence="5" key="1">
    <citation type="journal article" date="2019" name="Int. J. Syst. Evol. Microbiol.">
        <title>The Global Catalogue of Microorganisms (GCM) 10K type strain sequencing project: providing services to taxonomists for standard genome sequencing and annotation.</title>
        <authorList>
            <consortium name="The Broad Institute Genomics Platform"/>
            <consortium name="The Broad Institute Genome Sequencing Center for Infectious Disease"/>
            <person name="Wu L."/>
            <person name="Ma J."/>
        </authorList>
    </citation>
    <scope>NUCLEOTIDE SEQUENCE [LARGE SCALE GENOMIC DNA]</scope>
    <source>
        <strain evidence="5">JCM 16013</strain>
    </source>
</reference>
<feature type="domain" description="Carrier" evidence="3">
    <location>
        <begin position="4"/>
        <end position="78"/>
    </location>
</feature>
<dbReference type="PROSITE" id="PS50075">
    <property type="entry name" value="CARRIER"/>
    <property type="match status" value="1"/>
</dbReference>
<keyword evidence="5" id="KW-1185">Reference proteome</keyword>
<comment type="caution">
    <text evidence="4">The sequence shown here is derived from an EMBL/GenBank/DDBJ whole genome shotgun (WGS) entry which is preliminary data.</text>
</comment>
<dbReference type="SUPFAM" id="SSF47336">
    <property type="entry name" value="ACP-like"/>
    <property type="match status" value="1"/>
</dbReference>
<evidence type="ECO:0000256" key="2">
    <source>
        <dbReference type="ARBA" id="ARBA00022553"/>
    </source>
</evidence>
<name>A0ABP5ERS6_9ACTN</name>
<dbReference type="InterPro" id="IPR036736">
    <property type="entry name" value="ACP-like_sf"/>
</dbReference>
<dbReference type="RefSeq" id="WP_344662885.1">
    <property type="nucleotide sequence ID" value="NZ_BAAAQM010000086.1"/>
</dbReference>
<dbReference type="InterPro" id="IPR020806">
    <property type="entry name" value="PKS_PP-bd"/>
</dbReference>
<dbReference type="Proteomes" id="UP001499854">
    <property type="component" value="Unassembled WGS sequence"/>
</dbReference>
<evidence type="ECO:0000259" key="3">
    <source>
        <dbReference type="PROSITE" id="PS50075"/>
    </source>
</evidence>
<proteinExistence type="predicted"/>
<accession>A0ABP5ERS6</accession>
<organism evidence="4 5">
    <name type="scientific">Catenulispora subtropica</name>
    <dbReference type="NCBI Taxonomy" id="450798"/>
    <lineage>
        <taxon>Bacteria</taxon>
        <taxon>Bacillati</taxon>
        <taxon>Actinomycetota</taxon>
        <taxon>Actinomycetes</taxon>
        <taxon>Catenulisporales</taxon>
        <taxon>Catenulisporaceae</taxon>
        <taxon>Catenulispora</taxon>
    </lineage>
</organism>
<evidence type="ECO:0000313" key="5">
    <source>
        <dbReference type="Proteomes" id="UP001499854"/>
    </source>
</evidence>
<dbReference type="InterPro" id="IPR009081">
    <property type="entry name" value="PP-bd_ACP"/>
</dbReference>
<sequence length="82" mass="8706">MPQQTDTAEVAAIRAVWAGVLNAPIADDADFFALGGNSLAAMSICAGVEEATGSRPRLRVVFDHPRFHEYVHQIAATAQEGP</sequence>
<evidence type="ECO:0000313" key="4">
    <source>
        <dbReference type="EMBL" id="GAA2005522.1"/>
    </source>
</evidence>
<dbReference type="EMBL" id="BAAAQM010000086">
    <property type="protein sequence ID" value="GAA2005522.1"/>
    <property type="molecule type" value="Genomic_DNA"/>
</dbReference>
<protein>
    <recommendedName>
        <fullName evidence="3">Carrier domain-containing protein</fullName>
    </recommendedName>
</protein>
<keyword evidence="2" id="KW-0597">Phosphoprotein</keyword>
<gene>
    <name evidence="4" type="ORF">GCM10009838_84670</name>
</gene>